<evidence type="ECO:0000256" key="3">
    <source>
        <dbReference type="ARBA" id="ARBA00047806"/>
    </source>
</evidence>
<dbReference type="SUPFAM" id="SSF55068">
    <property type="entry name" value="Peptide methionine sulfoxide reductase"/>
    <property type="match status" value="1"/>
</dbReference>
<dbReference type="InterPro" id="IPR036509">
    <property type="entry name" value="Met_Sox_Rdtase_MsrA_sf"/>
</dbReference>
<gene>
    <name evidence="6" type="ORF">ES711_04395</name>
</gene>
<dbReference type="Proteomes" id="UP000321734">
    <property type="component" value="Unassembled WGS sequence"/>
</dbReference>
<dbReference type="EMBL" id="VORX01000002">
    <property type="protein sequence ID" value="TXE09180.1"/>
    <property type="molecule type" value="Genomic_DNA"/>
</dbReference>
<protein>
    <recommendedName>
        <fullName evidence="1">peptide-methionine (S)-S-oxide reductase</fullName>
        <ecNumber evidence="1">1.8.4.11</ecNumber>
    </recommendedName>
</protein>
<evidence type="ECO:0000313" key="6">
    <source>
        <dbReference type="EMBL" id="TXE09180.1"/>
    </source>
</evidence>
<sequence>MISQTSKIGFGGGCHWCTEAVFQSVKGVALVEQGFVASTNTDSGLSEAVIVHFNGKCVTLNTLIEIHLLTHNSKSDHSMRGKYRSAIYTFDTVQHKRVEEIMDVFQNEHDYKFITRVLPFQFFEPSREEITNYYYKNPWKPFCETYINPKLKLLLEEFSEFVDHEKTSHLKA</sequence>
<dbReference type="AlphaFoldDB" id="A0A5C7AK79"/>
<evidence type="ECO:0000256" key="4">
    <source>
        <dbReference type="ARBA" id="ARBA00048782"/>
    </source>
</evidence>
<accession>A0A5C7AK79</accession>
<dbReference type="RefSeq" id="WP_146890566.1">
    <property type="nucleotide sequence ID" value="NZ_VORX01000002.1"/>
</dbReference>
<organism evidence="6 7">
    <name type="scientific">Gelidibacter salicanalis</name>
    <dbReference type="NCBI Taxonomy" id="291193"/>
    <lineage>
        <taxon>Bacteria</taxon>
        <taxon>Pseudomonadati</taxon>
        <taxon>Bacteroidota</taxon>
        <taxon>Flavobacteriia</taxon>
        <taxon>Flavobacteriales</taxon>
        <taxon>Flavobacteriaceae</taxon>
        <taxon>Gelidibacter</taxon>
    </lineage>
</organism>
<dbReference type="PANTHER" id="PTHR43774:SF1">
    <property type="entry name" value="PEPTIDE METHIONINE SULFOXIDE REDUCTASE MSRA 2"/>
    <property type="match status" value="1"/>
</dbReference>
<dbReference type="Pfam" id="PF01625">
    <property type="entry name" value="PMSR"/>
    <property type="match status" value="1"/>
</dbReference>
<dbReference type="OrthoDB" id="4174719at2"/>
<keyword evidence="7" id="KW-1185">Reference proteome</keyword>
<dbReference type="Gene3D" id="3.30.1060.10">
    <property type="entry name" value="Peptide methionine sulphoxide reductase MsrA"/>
    <property type="match status" value="1"/>
</dbReference>
<comment type="catalytic activity">
    <reaction evidence="3">
        <text>L-methionyl-[protein] + [thioredoxin]-disulfide + H2O = L-methionyl-(S)-S-oxide-[protein] + [thioredoxin]-dithiol</text>
        <dbReference type="Rhea" id="RHEA:14217"/>
        <dbReference type="Rhea" id="RHEA-COMP:10698"/>
        <dbReference type="Rhea" id="RHEA-COMP:10700"/>
        <dbReference type="Rhea" id="RHEA-COMP:12313"/>
        <dbReference type="Rhea" id="RHEA-COMP:12315"/>
        <dbReference type="ChEBI" id="CHEBI:15377"/>
        <dbReference type="ChEBI" id="CHEBI:16044"/>
        <dbReference type="ChEBI" id="CHEBI:29950"/>
        <dbReference type="ChEBI" id="CHEBI:44120"/>
        <dbReference type="ChEBI" id="CHEBI:50058"/>
        <dbReference type="EC" id="1.8.4.11"/>
    </reaction>
</comment>
<proteinExistence type="predicted"/>
<dbReference type="InterPro" id="IPR002569">
    <property type="entry name" value="Met_Sox_Rdtase_MsrA_dom"/>
</dbReference>
<keyword evidence="2" id="KW-0560">Oxidoreductase</keyword>
<dbReference type="EC" id="1.8.4.11" evidence="1"/>
<comment type="catalytic activity">
    <reaction evidence="4">
        <text>[thioredoxin]-disulfide + L-methionine + H2O = L-methionine (S)-S-oxide + [thioredoxin]-dithiol</text>
        <dbReference type="Rhea" id="RHEA:19993"/>
        <dbReference type="Rhea" id="RHEA-COMP:10698"/>
        <dbReference type="Rhea" id="RHEA-COMP:10700"/>
        <dbReference type="ChEBI" id="CHEBI:15377"/>
        <dbReference type="ChEBI" id="CHEBI:29950"/>
        <dbReference type="ChEBI" id="CHEBI:50058"/>
        <dbReference type="ChEBI" id="CHEBI:57844"/>
        <dbReference type="ChEBI" id="CHEBI:58772"/>
        <dbReference type="EC" id="1.8.4.11"/>
    </reaction>
</comment>
<reference evidence="6 7" key="1">
    <citation type="submission" date="2019-08" db="EMBL/GenBank/DDBJ databases">
        <title>Genome sequence of Gelidibacter salicanalis IC162T.</title>
        <authorList>
            <person name="Bowman J.P."/>
        </authorList>
    </citation>
    <scope>NUCLEOTIDE SEQUENCE [LARGE SCALE GENOMIC DNA]</scope>
    <source>
        <strain evidence="6 7">IC162</strain>
    </source>
</reference>
<dbReference type="PANTHER" id="PTHR43774">
    <property type="entry name" value="PEPTIDE METHIONINE SULFOXIDE REDUCTASE"/>
    <property type="match status" value="1"/>
</dbReference>
<comment type="caution">
    <text evidence="6">The sequence shown here is derived from an EMBL/GenBank/DDBJ whole genome shotgun (WGS) entry which is preliminary data.</text>
</comment>
<dbReference type="GO" id="GO:0008113">
    <property type="term" value="F:peptide-methionine (S)-S-oxide reductase activity"/>
    <property type="evidence" value="ECO:0007669"/>
    <property type="project" value="UniProtKB-EC"/>
</dbReference>
<evidence type="ECO:0000256" key="2">
    <source>
        <dbReference type="ARBA" id="ARBA00023002"/>
    </source>
</evidence>
<feature type="domain" description="Peptide methionine sulphoxide reductase MsrA" evidence="5">
    <location>
        <begin position="8"/>
        <end position="143"/>
    </location>
</feature>
<evidence type="ECO:0000259" key="5">
    <source>
        <dbReference type="Pfam" id="PF01625"/>
    </source>
</evidence>
<evidence type="ECO:0000313" key="7">
    <source>
        <dbReference type="Proteomes" id="UP000321734"/>
    </source>
</evidence>
<name>A0A5C7AK79_9FLAO</name>
<evidence type="ECO:0000256" key="1">
    <source>
        <dbReference type="ARBA" id="ARBA00012502"/>
    </source>
</evidence>